<reference evidence="2 3" key="1">
    <citation type="submission" date="2019-01" db="EMBL/GenBank/DDBJ databases">
        <title>Complete genome sequence of Cohnella hallensis HS21 isolated from Korean fir (Abies koreana) rhizospheric soil.</title>
        <authorList>
            <person name="Jiang L."/>
            <person name="Kang S.W."/>
            <person name="Kim S."/>
            <person name="Jung J."/>
            <person name="Kim C.Y."/>
            <person name="Kim D.H."/>
            <person name="Kim S.W."/>
            <person name="Lee J."/>
        </authorList>
    </citation>
    <scope>NUCLEOTIDE SEQUENCE [LARGE SCALE GENOMIC DNA]</scope>
    <source>
        <strain evidence="2 3">HS21</strain>
    </source>
</reference>
<dbReference type="Gene3D" id="1.10.260.40">
    <property type="entry name" value="lambda repressor-like DNA-binding domains"/>
    <property type="match status" value="1"/>
</dbReference>
<dbReference type="PROSITE" id="PS50943">
    <property type="entry name" value="HTH_CROC1"/>
    <property type="match status" value="1"/>
</dbReference>
<evidence type="ECO:0000313" key="3">
    <source>
        <dbReference type="Proteomes" id="UP000289856"/>
    </source>
</evidence>
<dbReference type="InterPro" id="IPR001387">
    <property type="entry name" value="Cro/C1-type_HTH"/>
</dbReference>
<dbReference type="RefSeq" id="WP_232058124.1">
    <property type="nucleotide sequence ID" value="NZ_AP019400.1"/>
</dbReference>
<dbReference type="CDD" id="cd00093">
    <property type="entry name" value="HTH_XRE"/>
    <property type="match status" value="1"/>
</dbReference>
<proteinExistence type="predicted"/>
<dbReference type="GO" id="GO:0003677">
    <property type="term" value="F:DNA binding"/>
    <property type="evidence" value="ECO:0007669"/>
    <property type="project" value="InterPro"/>
</dbReference>
<name>A0A3T1D2J9_9BACL</name>
<organism evidence="2 3">
    <name type="scientific">Cohnella abietis</name>
    <dbReference type="NCBI Taxonomy" id="2507935"/>
    <lineage>
        <taxon>Bacteria</taxon>
        <taxon>Bacillati</taxon>
        <taxon>Bacillota</taxon>
        <taxon>Bacilli</taxon>
        <taxon>Bacillales</taxon>
        <taxon>Paenibacillaceae</taxon>
        <taxon>Cohnella</taxon>
    </lineage>
</organism>
<protein>
    <recommendedName>
        <fullName evidence="1">HTH cro/C1-type domain-containing protein</fullName>
    </recommendedName>
</protein>
<dbReference type="SUPFAM" id="SSF47413">
    <property type="entry name" value="lambda repressor-like DNA-binding domains"/>
    <property type="match status" value="1"/>
</dbReference>
<evidence type="ECO:0000313" key="2">
    <source>
        <dbReference type="EMBL" id="BBI32333.1"/>
    </source>
</evidence>
<dbReference type="SMART" id="SM00530">
    <property type="entry name" value="HTH_XRE"/>
    <property type="match status" value="1"/>
</dbReference>
<dbReference type="Proteomes" id="UP000289856">
    <property type="component" value="Chromosome"/>
</dbReference>
<evidence type="ECO:0000259" key="1">
    <source>
        <dbReference type="PROSITE" id="PS50943"/>
    </source>
</evidence>
<dbReference type="EMBL" id="AP019400">
    <property type="protein sequence ID" value="BBI32333.1"/>
    <property type="molecule type" value="Genomic_DNA"/>
</dbReference>
<gene>
    <name evidence="2" type="ORF">KCTCHS21_17320</name>
</gene>
<dbReference type="KEGG" id="cohn:KCTCHS21_17320"/>
<dbReference type="InterPro" id="IPR010982">
    <property type="entry name" value="Lambda_DNA-bd_dom_sf"/>
</dbReference>
<sequence length="133" mass="14821">MVSRGEYLSKIIEEKGFNVMSLSKASGVAYTTIRSMIERDLANASIDNVLKICATLGITAESLNEKALSHKEERDIATDLERMIGELDSNEALAFHGEPMDDETKELMRISLENSLRLAKGMAKQKFNPNKNK</sequence>
<dbReference type="AlphaFoldDB" id="A0A3T1D2J9"/>
<keyword evidence="3" id="KW-1185">Reference proteome</keyword>
<feature type="domain" description="HTH cro/C1-type" evidence="1">
    <location>
        <begin position="8"/>
        <end position="63"/>
    </location>
</feature>
<accession>A0A3T1D2J9</accession>
<dbReference type="Pfam" id="PF13443">
    <property type="entry name" value="HTH_26"/>
    <property type="match status" value="1"/>
</dbReference>